<dbReference type="AlphaFoldDB" id="A0A7W9QAW2"/>
<keyword evidence="6" id="KW-1185">Reference proteome</keyword>
<gene>
    <name evidence="5" type="ORF">FHS42_003955</name>
</gene>
<dbReference type="PANTHER" id="PTHR10545:SF29">
    <property type="entry name" value="GH14572P-RELATED"/>
    <property type="match status" value="1"/>
</dbReference>
<dbReference type="PROSITE" id="PS51186">
    <property type="entry name" value="GNAT"/>
    <property type="match status" value="1"/>
</dbReference>
<dbReference type="PANTHER" id="PTHR10545">
    <property type="entry name" value="DIAMINE N-ACETYLTRANSFERASE"/>
    <property type="match status" value="1"/>
</dbReference>
<evidence type="ECO:0000256" key="2">
    <source>
        <dbReference type="ARBA" id="ARBA00022679"/>
    </source>
</evidence>
<dbReference type="RefSeq" id="WP_184573414.1">
    <property type="nucleotide sequence ID" value="NZ_JACHJL010000009.1"/>
</dbReference>
<reference evidence="5 6" key="1">
    <citation type="submission" date="2020-08" db="EMBL/GenBank/DDBJ databases">
        <title>Genomic Encyclopedia of Type Strains, Phase III (KMG-III): the genomes of soil and plant-associated and newly described type strains.</title>
        <authorList>
            <person name="Whitman W."/>
        </authorList>
    </citation>
    <scope>NUCLEOTIDE SEQUENCE [LARGE SCALE GENOMIC DNA]</scope>
    <source>
        <strain evidence="5 6">CECT 8305</strain>
    </source>
</reference>
<accession>A0A7W9QAW2</accession>
<dbReference type="Gene3D" id="3.40.630.30">
    <property type="match status" value="1"/>
</dbReference>
<feature type="domain" description="N-acetyltransferase" evidence="4">
    <location>
        <begin position="1"/>
        <end position="172"/>
    </location>
</feature>
<dbReference type="Proteomes" id="UP000588098">
    <property type="component" value="Unassembled WGS sequence"/>
</dbReference>
<protein>
    <submittedName>
        <fullName evidence="5">GNAT superfamily N-acetyltransferase</fullName>
    </submittedName>
</protein>
<dbReference type="FunFam" id="3.40.630.30:FF:000064">
    <property type="entry name" value="GNAT family acetyltransferase"/>
    <property type="match status" value="1"/>
</dbReference>
<dbReference type="InterPro" id="IPR000182">
    <property type="entry name" value="GNAT_dom"/>
</dbReference>
<evidence type="ECO:0000256" key="1">
    <source>
        <dbReference type="ARBA" id="ARBA00008694"/>
    </source>
</evidence>
<keyword evidence="2 5" id="KW-0808">Transferase</keyword>
<dbReference type="GO" id="GO:0008080">
    <property type="term" value="F:N-acetyltransferase activity"/>
    <property type="evidence" value="ECO:0007669"/>
    <property type="project" value="UniProtKB-ARBA"/>
</dbReference>
<proteinExistence type="inferred from homology"/>
<name>A0A7W9QAW2_9ACTN</name>
<dbReference type="Pfam" id="PF00583">
    <property type="entry name" value="Acetyltransf_1"/>
    <property type="match status" value="1"/>
</dbReference>
<comment type="similarity">
    <text evidence="1">Belongs to the acetyltransferase family.</text>
</comment>
<dbReference type="EMBL" id="JACHJL010000009">
    <property type="protein sequence ID" value="MBB5936878.1"/>
    <property type="molecule type" value="Genomic_DNA"/>
</dbReference>
<dbReference type="SUPFAM" id="SSF55729">
    <property type="entry name" value="Acyl-CoA N-acyltransferases (Nat)"/>
    <property type="match status" value="1"/>
</dbReference>
<organism evidence="5 6">
    <name type="scientific">Streptomyces zagrosensis</name>
    <dbReference type="NCBI Taxonomy" id="1042984"/>
    <lineage>
        <taxon>Bacteria</taxon>
        <taxon>Bacillati</taxon>
        <taxon>Actinomycetota</taxon>
        <taxon>Actinomycetes</taxon>
        <taxon>Kitasatosporales</taxon>
        <taxon>Streptomycetaceae</taxon>
        <taxon>Streptomyces</taxon>
    </lineage>
</organism>
<evidence type="ECO:0000256" key="3">
    <source>
        <dbReference type="ARBA" id="ARBA00023315"/>
    </source>
</evidence>
<comment type="caution">
    <text evidence="5">The sequence shown here is derived from an EMBL/GenBank/DDBJ whole genome shotgun (WGS) entry which is preliminary data.</text>
</comment>
<evidence type="ECO:0000313" key="5">
    <source>
        <dbReference type="EMBL" id="MBB5936878.1"/>
    </source>
</evidence>
<keyword evidence="3" id="KW-0012">Acyltransferase</keyword>
<evidence type="ECO:0000313" key="6">
    <source>
        <dbReference type="Proteomes" id="UP000588098"/>
    </source>
</evidence>
<dbReference type="CDD" id="cd04301">
    <property type="entry name" value="NAT_SF"/>
    <property type="match status" value="1"/>
</dbReference>
<dbReference type="InterPro" id="IPR016181">
    <property type="entry name" value="Acyl_CoA_acyltransferase"/>
</dbReference>
<evidence type="ECO:0000259" key="4">
    <source>
        <dbReference type="PROSITE" id="PS51186"/>
    </source>
</evidence>
<dbReference type="InterPro" id="IPR051016">
    <property type="entry name" value="Diverse_Substrate_AcTransf"/>
</dbReference>
<sequence length="178" mass="19350">MIRPATPGDVPAIHAMVRELAEYEREPKAAKATEEQLRVALFGEHPAVFALIAEQPVEPAAGGPAAGEPEGAAVEPVGFALWFRNFSTWTGTHGVYLEDLYVRPSARGGGHGKALLAALARICVDRGYERCEWTVLDWNEPSIMFYKSLGAEAMDEWTVRRLSGAPLRSLAALAEETC</sequence>